<comment type="caution">
    <text evidence="3">The sequence shown here is derived from an EMBL/GenBank/DDBJ whole genome shotgun (WGS) entry which is preliminary data.</text>
</comment>
<accession>A0A845ABI1</accession>
<evidence type="ECO:0000256" key="2">
    <source>
        <dbReference type="SAM" id="SignalP"/>
    </source>
</evidence>
<protein>
    <submittedName>
        <fullName evidence="3">Uncharacterized protein</fullName>
    </submittedName>
</protein>
<feature type="compositionally biased region" description="Polar residues" evidence="1">
    <location>
        <begin position="41"/>
        <end position="67"/>
    </location>
</feature>
<dbReference type="OrthoDB" id="6057763at2"/>
<sequence>MKGLIAPSLAIGLVCSLAACDNKAPTESPTPDSGEALNAPPSETDTLPANSTSDQANNEKTSAQSGIIPTPIQGRWGLVPADCTSTAGDAKGLMVVKPTELEFYESVGKLGRVSQSSNNSIKADFAFSGEGMTWDREQSMTLEDGGKTLVLTEFGQGATPTPLRYKKCEN</sequence>
<dbReference type="EMBL" id="WTYQ01000004">
    <property type="protein sequence ID" value="MXP26729.1"/>
    <property type="molecule type" value="Genomic_DNA"/>
</dbReference>
<name>A0A845ABI1_9SPHN</name>
<dbReference type="AlphaFoldDB" id="A0A845ABI1"/>
<keyword evidence="4" id="KW-1185">Reference proteome</keyword>
<organism evidence="3 4">
    <name type="scientific">Altericroceibacterium indicum</name>
    <dbReference type="NCBI Taxonomy" id="374177"/>
    <lineage>
        <taxon>Bacteria</taxon>
        <taxon>Pseudomonadati</taxon>
        <taxon>Pseudomonadota</taxon>
        <taxon>Alphaproteobacteria</taxon>
        <taxon>Sphingomonadales</taxon>
        <taxon>Erythrobacteraceae</taxon>
        <taxon>Altericroceibacterium</taxon>
    </lineage>
</organism>
<evidence type="ECO:0000313" key="3">
    <source>
        <dbReference type="EMBL" id="MXP26729.1"/>
    </source>
</evidence>
<feature type="region of interest" description="Disordered" evidence="1">
    <location>
        <begin position="22"/>
        <end position="73"/>
    </location>
</feature>
<feature type="chain" id="PRO_5032876428" evidence="2">
    <location>
        <begin position="20"/>
        <end position="170"/>
    </location>
</feature>
<dbReference type="PROSITE" id="PS51257">
    <property type="entry name" value="PROKAR_LIPOPROTEIN"/>
    <property type="match status" value="1"/>
</dbReference>
<evidence type="ECO:0000256" key="1">
    <source>
        <dbReference type="SAM" id="MobiDB-lite"/>
    </source>
</evidence>
<dbReference type="Proteomes" id="UP000460561">
    <property type="component" value="Unassembled WGS sequence"/>
</dbReference>
<evidence type="ECO:0000313" key="4">
    <source>
        <dbReference type="Proteomes" id="UP000460561"/>
    </source>
</evidence>
<gene>
    <name evidence="3" type="ORF">GRI39_11850</name>
</gene>
<feature type="signal peptide" evidence="2">
    <location>
        <begin position="1"/>
        <end position="19"/>
    </location>
</feature>
<keyword evidence="2" id="KW-0732">Signal</keyword>
<proteinExistence type="predicted"/>
<reference evidence="3 4" key="1">
    <citation type="submission" date="2019-12" db="EMBL/GenBank/DDBJ databases">
        <title>Genomic-based taxomic classification of the family Erythrobacteraceae.</title>
        <authorList>
            <person name="Xu L."/>
        </authorList>
    </citation>
    <scope>NUCLEOTIDE SEQUENCE [LARGE SCALE GENOMIC DNA]</scope>
    <source>
        <strain evidence="3 4">DSM 18604</strain>
    </source>
</reference>